<organism evidence="3 4">
    <name type="scientific">Caviibacterium pharyngocola</name>
    <dbReference type="NCBI Taxonomy" id="28159"/>
    <lineage>
        <taxon>Bacteria</taxon>
        <taxon>Pseudomonadati</taxon>
        <taxon>Pseudomonadota</taxon>
        <taxon>Gammaproteobacteria</taxon>
        <taxon>Pasteurellales</taxon>
        <taxon>Pasteurellaceae</taxon>
        <taxon>Caviibacterium</taxon>
    </lineage>
</organism>
<comment type="caution">
    <text evidence="3">The sequence shown here is derived from an EMBL/GenBank/DDBJ whole genome shotgun (WGS) entry which is preliminary data.</text>
</comment>
<reference evidence="3 4" key="1">
    <citation type="submission" date="2017-11" db="EMBL/GenBank/DDBJ databases">
        <title>Reclassification of Bisgaard taxon 5 as Caviibacterium pharyngocola gen. nov., sp. nov.</title>
        <authorList>
            <person name="Christensen H."/>
        </authorList>
    </citation>
    <scope>NUCLEOTIDE SEQUENCE [LARGE SCALE GENOMIC DNA]</scope>
    <source>
        <strain evidence="3 4">7_3</strain>
    </source>
</reference>
<dbReference type="EMBL" id="PHGZ01000006">
    <property type="protein sequence ID" value="PJG83551.1"/>
    <property type="molecule type" value="Genomic_DNA"/>
</dbReference>
<dbReference type="AlphaFoldDB" id="A0A2M8RXE5"/>
<evidence type="ECO:0000313" key="4">
    <source>
        <dbReference type="Proteomes" id="UP000230282"/>
    </source>
</evidence>
<dbReference type="Proteomes" id="UP000230282">
    <property type="component" value="Unassembled WGS sequence"/>
</dbReference>
<feature type="domain" description="DUF2489" evidence="2">
    <location>
        <begin position="14"/>
        <end position="137"/>
    </location>
</feature>
<name>A0A2M8RXE5_9PAST</name>
<gene>
    <name evidence="3" type="ORF">CVP04_02630</name>
</gene>
<keyword evidence="1" id="KW-0812">Transmembrane</keyword>
<proteinExistence type="predicted"/>
<evidence type="ECO:0000256" key="1">
    <source>
        <dbReference type="SAM" id="Phobius"/>
    </source>
</evidence>
<dbReference type="RefSeq" id="WP_100295977.1">
    <property type="nucleotide sequence ID" value="NZ_PHGZ01000006.1"/>
</dbReference>
<accession>A0A2M8RXE5</accession>
<feature type="transmembrane region" description="Helical" evidence="1">
    <location>
        <begin position="6"/>
        <end position="28"/>
    </location>
</feature>
<keyword evidence="1" id="KW-0472">Membrane</keyword>
<keyword evidence="1" id="KW-1133">Transmembrane helix</keyword>
<dbReference type="OrthoDB" id="5293867at2"/>
<evidence type="ECO:0000259" key="2">
    <source>
        <dbReference type="Pfam" id="PF10675"/>
    </source>
</evidence>
<keyword evidence="4" id="KW-1185">Reference proteome</keyword>
<protein>
    <submittedName>
        <fullName evidence="3">DUF2489 domain-containing protein</fullName>
    </submittedName>
</protein>
<sequence length="143" mass="16282">MWTTVLLLLGAGIIAALAGYAVYLLLALQKQKLAFRQLRAAREKRLKESIVIIAKAMQNGDCNHSEGVLRLKMLLDPLGKSLKNYTSMFELYGVVADMPTHEAHRNLKNNERMRLDLQRESAEAELEEKIMSEVRQLLVDMEK</sequence>
<dbReference type="Pfam" id="PF10675">
    <property type="entry name" value="DUF2489"/>
    <property type="match status" value="1"/>
</dbReference>
<evidence type="ECO:0000313" key="3">
    <source>
        <dbReference type="EMBL" id="PJG83551.1"/>
    </source>
</evidence>
<dbReference type="InterPro" id="IPR019617">
    <property type="entry name" value="DUF2489"/>
</dbReference>